<accession>A0A0W8G9L6</accession>
<name>A0A0W8G9L6_9ZZZZ</name>
<keyword evidence="1" id="KW-0175">Coiled coil</keyword>
<dbReference type="AlphaFoldDB" id="A0A0W8G9L6"/>
<comment type="caution">
    <text evidence="2">The sequence shown here is derived from an EMBL/GenBank/DDBJ whole genome shotgun (WGS) entry which is preliminary data.</text>
</comment>
<feature type="coiled-coil region" evidence="1">
    <location>
        <begin position="97"/>
        <end position="124"/>
    </location>
</feature>
<organism evidence="2">
    <name type="scientific">hydrocarbon metagenome</name>
    <dbReference type="NCBI Taxonomy" id="938273"/>
    <lineage>
        <taxon>unclassified sequences</taxon>
        <taxon>metagenomes</taxon>
        <taxon>ecological metagenomes</taxon>
    </lineage>
</organism>
<proteinExistence type="predicted"/>
<gene>
    <name evidence="2" type="ORF">ASZ90_000272</name>
</gene>
<protein>
    <submittedName>
        <fullName evidence="2">Uncharacterized protein</fullName>
    </submittedName>
</protein>
<evidence type="ECO:0000313" key="2">
    <source>
        <dbReference type="EMBL" id="KUG29833.1"/>
    </source>
</evidence>
<reference evidence="2" key="1">
    <citation type="journal article" date="2015" name="Proc. Natl. Acad. Sci. U.S.A.">
        <title>Networks of energetic and metabolic interactions define dynamics in microbial communities.</title>
        <authorList>
            <person name="Embree M."/>
            <person name="Liu J.K."/>
            <person name="Al-Bassam M.M."/>
            <person name="Zengler K."/>
        </authorList>
    </citation>
    <scope>NUCLEOTIDE SEQUENCE</scope>
</reference>
<sequence>MEGAAVLFEQAGQTARDEPSRRRALYGLACARLLLAQDEKELAKARNLWETWRAGSPPGGDGEDPKFMAGVLSQYRPAFLLKDMKAACDKECDKRLLEKEEEVRRIIQRQVQALEEIHREIQEKKKGLSNY</sequence>
<dbReference type="EMBL" id="LNQE01000030">
    <property type="protein sequence ID" value="KUG29833.1"/>
    <property type="molecule type" value="Genomic_DNA"/>
</dbReference>
<evidence type="ECO:0000256" key="1">
    <source>
        <dbReference type="SAM" id="Coils"/>
    </source>
</evidence>